<protein>
    <recommendedName>
        <fullName evidence="4">DIRP domain-containing protein</fullName>
    </recommendedName>
</protein>
<feature type="region of interest" description="Disordered" evidence="3">
    <location>
        <begin position="96"/>
        <end position="130"/>
    </location>
</feature>
<feature type="compositionally biased region" description="Basic and acidic residues" evidence="3">
    <location>
        <begin position="96"/>
        <end position="109"/>
    </location>
</feature>
<evidence type="ECO:0000313" key="5">
    <source>
        <dbReference type="EMBL" id="GMI30230.1"/>
    </source>
</evidence>
<dbReference type="Pfam" id="PF06584">
    <property type="entry name" value="DIRP"/>
    <property type="match status" value="1"/>
</dbReference>
<dbReference type="GO" id="GO:0005654">
    <property type="term" value="C:nucleoplasm"/>
    <property type="evidence" value="ECO:0007669"/>
    <property type="project" value="TreeGrafter"/>
</dbReference>
<feature type="domain" description="DIRP" evidence="4">
    <location>
        <begin position="421"/>
        <end position="532"/>
    </location>
</feature>
<dbReference type="InterPro" id="IPR033471">
    <property type="entry name" value="DIRP"/>
</dbReference>
<gene>
    <name evidence="5" type="ORF">TrCOL_g5510</name>
</gene>
<feature type="compositionally biased region" description="Basic residues" evidence="3">
    <location>
        <begin position="295"/>
        <end position="310"/>
    </location>
</feature>
<organism evidence="5 6">
    <name type="scientific">Triparma columacea</name>
    <dbReference type="NCBI Taxonomy" id="722753"/>
    <lineage>
        <taxon>Eukaryota</taxon>
        <taxon>Sar</taxon>
        <taxon>Stramenopiles</taxon>
        <taxon>Ochrophyta</taxon>
        <taxon>Bolidophyceae</taxon>
        <taxon>Parmales</taxon>
        <taxon>Triparmaceae</taxon>
        <taxon>Triparma</taxon>
    </lineage>
</organism>
<dbReference type="PANTHER" id="PTHR21689">
    <property type="entry name" value="LIN-9"/>
    <property type="match status" value="1"/>
</dbReference>
<dbReference type="Proteomes" id="UP001165065">
    <property type="component" value="Unassembled WGS sequence"/>
</dbReference>
<accession>A0A9W7L4X0</accession>
<dbReference type="SMART" id="SM01135">
    <property type="entry name" value="DIRP"/>
    <property type="match status" value="1"/>
</dbReference>
<feature type="compositionally biased region" description="Pro residues" evidence="3">
    <location>
        <begin position="112"/>
        <end position="130"/>
    </location>
</feature>
<dbReference type="GO" id="GO:0051726">
    <property type="term" value="P:regulation of cell cycle"/>
    <property type="evidence" value="ECO:0007669"/>
    <property type="project" value="TreeGrafter"/>
</dbReference>
<dbReference type="GO" id="GO:0006357">
    <property type="term" value="P:regulation of transcription by RNA polymerase II"/>
    <property type="evidence" value="ECO:0007669"/>
    <property type="project" value="TreeGrafter"/>
</dbReference>
<dbReference type="OrthoDB" id="2339771at2759"/>
<dbReference type="GO" id="GO:0006351">
    <property type="term" value="P:DNA-templated transcription"/>
    <property type="evidence" value="ECO:0007669"/>
    <property type="project" value="InterPro"/>
</dbReference>
<feature type="compositionally biased region" description="Basic and acidic residues" evidence="3">
    <location>
        <begin position="644"/>
        <end position="661"/>
    </location>
</feature>
<reference evidence="6" key="1">
    <citation type="journal article" date="2023" name="Commun. Biol.">
        <title>Genome analysis of Parmales, the sister group of diatoms, reveals the evolutionary specialization of diatoms from phago-mixotrophs to photoautotrophs.</title>
        <authorList>
            <person name="Ban H."/>
            <person name="Sato S."/>
            <person name="Yoshikawa S."/>
            <person name="Yamada K."/>
            <person name="Nakamura Y."/>
            <person name="Ichinomiya M."/>
            <person name="Sato N."/>
            <person name="Blanc-Mathieu R."/>
            <person name="Endo H."/>
            <person name="Kuwata A."/>
            <person name="Ogata H."/>
        </authorList>
    </citation>
    <scope>NUCLEOTIDE SEQUENCE [LARGE SCALE GENOMIC DNA]</scope>
</reference>
<name>A0A9W7L4X0_9STRA</name>
<dbReference type="EMBL" id="BRYA01000702">
    <property type="protein sequence ID" value="GMI30230.1"/>
    <property type="molecule type" value="Genomic_DNA"/>
</dbReference>
<evidence type="ECO:0000313" key="6">
    <source>
        <dbReference type="Proteomes" id="UP001165065"/>
    </source>
</evidence>
<keyword evidence="2" id="KW-0539">Nucleus</keyword>
<proteinExistence type="predicted"/>
<dbReference type="AlphaFoldDB" id="A0A9W7L4X0"/>
<dbReference type="InterPro" id="IPR010561">
    <property type="entry name" value="LIN-9/ALY1"/>
</dbReference>
<feature type="region of interest" description="Disordered" evidence="3">
    <location>
        <begin position="644"/>
        <end position="663"/>
    </location>
</feature>
<evidence type="ECO:0000259" key="4">
    <source>
        <dbReference type="SMART" id="SM01135"/>
    </source>
</evidence>
<dbReference type="GO" id="GO:0017053">
    <property type="term" value="C:transcription repressor complex"/>
    <property type="evidence" value="ECO:0007669"/>
    <property type="project" value="InterPro"/>
</dbReference>
<sequence>MDAPKTRPAQPSVPPFFKDQLRCVWTDPEGTGDWVGVLRSPGTFGIKFCWYFYVSRADAKLKGPSEQAFSIELSGLPEIGQIKEEGSMRVDLHKADTHKPDTHKPDTHKPLPKPPLSKPPLPSIPAPPGLGPLNVPRSSFLSFYSRMSLDPDRMHLAALKELRKTNYTYIVVDDDNDDDYTNEAPRGVEDAGSDSDVDVDSTSYRPRTRGVAYDEDDEGEALRVLFDVVNGEFDEESAMYESPKKKAKLSRTPTPQSSKRKARQGKSPTPPPKKHRNFLTAPNPSKNPKISSKSDKKKRGRGRKFHKRNAHLIGPSYTEERKGAGKGRSYKSLAMLDYTRRNQYAEEREDTETQREFERVLPNFDKLGRWDNLKDTVAAKFEELTTFTFPPMTRPSSHHTSRIMSLVHNLRRSKFFTYEHFYPDIDKPFYDHSSLSSFMANHDLYDDTTLTREEWNVVKTRAIEANYSPFNPRKPSRRLFSPKFVASQISELESYRSKAREIQKNPDAHPEFPYAVKAKLPVGSTCTAYHSYHKIIHRGIVLADKGHGQDRPRTYVIQFERPSLGVRVVSELDISCHGTQLGIIREAPDPFADLSSPCYSVGKLPHGTSFGPLLNHTRLQNAAFFQMRAVEAVKNNLSVERKPWGKGGEVRDGEGHVKGEDQPIASCLNPTLPTLADLSKEEIKEVSEKLDDVAENESLISLHCNLTRLLKRKEYLLSTLETLKEIEGRTSVEVLTSDEYVHHKNWVVTNLTVTNRYLTVGIGLLQRLYSRLYTGTSPNDLTDAEAKGVVKALLEKRLIKSWTVPMDERVASASMDVYVNAFLEVEMDGGGDVDREKGEKEKFCHSSDIILKLLKSASECKAQNMNPYLIALDAAVKTVKPDENSPLFDTYQGLVSSVGKLVTEIRLKHLALAAAAN</sequence>
<comment type="caution">
    <text evidence="5">The sequence shown here is derived from an EMBL/GenBank/DDBJ whole genome shotgun (WGS) entry which is preliminary data.</text>
</comment>
<feature type="region of interest" description="Disordered" evidence="3">
    <location>
        <begin position="236"/>
        <end position="328"/>
    </location>
</feature>
<evidence type="ECO:0000256" key="1">
    <source>
        <dbReference type="ARBA" id="ARBA00004123"/>
    </source>
</evidence>
<dbReference type="PANTHER" id="PTHR21689:SF2">
    <property type="entry name" value="PROTEIN LIN-9 HOMOLOG"/>
    <property type="match status" value="1"/>
</dbReference>
<evidence type="ECO:0000256" key="3">
    <source>
        <dbReference type="SAM" id="MobiDB-lite"/>
    </source>
</evidence>
<feature type="region of interest" description="Disordered" evidence="3">
    <location>
        <begin position="174"/>
        <end position="212"/>
    </location>
</feature>
<comment type="subcellular location">
    <subcellularLocation>
        <location evidence="1">Nucleus</location>
    </subcellularLocation>
</comment>
<keyword evidence="6" id="KW-1185">Reference proteome</keyword>
<evidence type="ECO:0000256" key="2">
    <source>
        <dbReference type="ARBA" id="ARBA00023242"/>
    </source>
</evidence>
<dbReference type="GO" id="GO:0003677">
    <property type="term" value="F:DNA binding"/>
    <property type="evidence" value="ECO:0007669"/>
    <property type="project" value="TreeGrafter"/>
</dbReference>